<name>A0AB40AZH4_DIOCR</name>
<feature type="transmembrane region" description="Helical" evidence="1">
    <location>
        <begin position="290"/>
        <end position="316"/>
    </location>
</feature>
<evidence type="ECO:0000313" key="3">
    <source>
        <dbReference type="RefSeq" id="XP_039120207.1"/>
    </source>
</evidence>
<dbReference type="InterPro" id="IPR034571">
    <property type="entry name" value="APEM9"/>
</dbReference>
<sequence length="367" mass="41234">MHRIWERRERGEMDSLHSETAVWEQIDASESSLLNCTFEEAASLASSVIQHICTETFAVTVDEVHLADMKESAGMVFVQSLKELGRTLEIFTELQKLFGSLAAVPAEVFLTGASMQISEGYATKLKADFELFLAEWKYLDDKVYVSAQSSSEIHIQNYVISAEKYMEMAEFYAVTVLGIVLCSPDLAISWIERAELPEEKRQEIIMRVRPLCYVKKSLISSMAQRTNRSCDLSSCSTDSTLLGHENPQGSQPNGDKINQDALKSIRPKTKLISRRLGPCLWWFRTVRLKFGGVSIILPSGRTVILGLLTFFAYSILKNRRAAFKRMATQQASSIWRILSDALQLVFSFQVNPLAAVQPTPTASLGRR</sequence>
<keyword evidence="2" id="KW-1185">Reference proteome</keyword>
<organism evidence="2 3">
    <name type="scientific">Dioscorea cayennensis subsp. rotundata</name>
    <name type="common">White Guinea yam</name>
    <name type="synonym">Dioscorea rotundata</name>
    <dbReference type="NCBI Taxonomy" id="55577"/>
    <lineage>
        <taxon>Eukaryota</taxon>
        <taxon>Viridiplantae</taxon>
        <taxon>Streptophyta</taxon>
        <taxon>Embryophyta</taxon>
        <taxon>Tracheophyta</taxon>
        <taxon>Spermatophyta</taxon>
        <taxon>Magnoliopsida</taxon>
        <taxon>Liliopsida</taxon>
        <taxon>Dioscoreales</taxon>
        <taxon>Dioscoreaceae</taxon>
        <taxon>Dioscorea</taxon>
    </lineage>
</organism>
<keyword evidence="1" id="KW-1133">Transmembrane helix</keyword>
<dbReference type="RefSeq" id="XP_039120207.1">
    <property type="nucleotide sequence ID" value="XM_039264273.1"/>
</dbReference>
<dbReference type="Proteomes" id="UP001515500">
    <property type="component" value="Unplaced"/>
</dbReference>
<dbReference type="PANTHER" id="PTHR36361">
    <property type="entry name" value="PROTEIN APEM9"/>
    <property type="match status" value="1"/>
</dbReference>
<accession>A0AB40AZH4</accession>
<protein>
    <submittedName>
        <fullName evidence="3">Protein APEM9</fullName>
    </submittedName>
</protein>
<proteinExistence type="predicted"/>
<evidence type="ECO:0000313" key="2">
    <source>
        <dbReference type="Proteomes" id="UP001515500"/>
    </source>
</evidence>
<keyword evidence="1" id="KW-0472">Membrane</keyword>
<dbReference type="GeneID" id="120256614"/>
<dbReference type="PANTHER" id="PTHR36361:SF1">
    <property type="entry name" value="PROTEIN APEM9"/>
    <property type="match status" value="1"/>
</dbReference>
<reference evidence="3" key="1">
    <citation type="submission" date="2025-08" db="UniProtKB">
        <authorList>
            <consortium name="RefSeq"/>
        </authorList>
    </citation>
    <scope>IDENTIFICATION</scope>
</reference>
<keyword evidence="1" id="KW-0812">Transmembrane</keyword>
<dbReference type="AlphaFoldDB" id="A0AB40AZH4"/>
<evidence type="ECO:0000256" key="1">
    <source>
        <dbReference type="SAM" id="Phobius"/>
    </source>
</evidence>
<gene>
    <name evidence="3" type="primary">LOC120256614</name>
</gene>
<dbReference type="GO" id="GO:0015919">
    <property type="term" value="P:peroxisomal membrane transport"/>
    <property type="evidence" value="ECO:0007669"/>
    <property type="project" value="InterPro"/>
</dbReference>